<dbReference type="InterPro" id="IPR018511">
    <property type="entry name" value="Hemolysin-typ_Ca-bd_CS"/>
</dbReference>
<evidence type="ECO:0000256" key="1">
    <source>
        <dbReference type="ARBA" id="ARBA00004370"/>
    </source>
</evidence>
<keyword evidence="5" id="KW-0677">Repeat</keyword>
<dbReference type="PRINTS" id="PR01488">
    <property type="entry name" value="RTXTOXINA"/>
</dbReference>
<feature type="compositionally biased region" description="Basic and acidic residues" evidence="8">
    <location>
        <begin position="233"/>
        <end position="246"/>
    </location>
</feature>
<keyword evidence="9" id="KW-0732">Signal</keyword>
<sequence>MSRLSRTTWLTRAGVVLLSGTAAAGALAAPAQAASTGRASITFGIFGPVIVVEAGSGKTNKIVITKSGNKVTIDDRVTVKAGEGCTAVKGDKTKVTCTDPKPIARVRVELGSGNDSVTNRTAVPLTALGGSGNDTIRGGSGRDKLYGGTGRDKIWGLGGIDALYGGDGNDSLSGGADGDWLEGGKGDDKEYGGSGRDRFGQADRGKATDADVVSGGSGFDTVEYGGKRGITADSDRGKRDDGRKGEHDTLLGLESFYGTDGNDKIYGDDGPNLLVGFNGDDLLVGNGGDDWLRDYSTGDDRLHGGTGNDRMEGGIGADVILGGSGVDTVSYSGHKGAITVDLDGAKGDDGMRGEKDTVGADIENIIGTDFADVLTGNGSANQIEGWSGDDAIRGGGGNDVLVGNYGADRIYGEAGDDALASGHPTLSSDASVDLLDGGAGNDNALAGTDPQDTVLNSEYSQQFTLPAFDENIYF</sequence>
<proteinExistence type="predicted"/>
<evidence type="ECO:0000256" key="6">
    <source>
        <dbReference type="ARBA" id="ARBA00023026"/>
    </source>
</evidence>
<accession>A0A1H2CXW5</accession>
<keyword evidence="7" id="KW-0472">Membrane</keyword>
<name>A0A1H2CXW5_9ACTN</name>
<evidence type="ECO:0000313" key="11">
    <source>
        <dbReference type="Proteomes" id="UP000198688"/>
    </source>
</evidence>
<evidence type="ECO:0000313" key="10">
    <source>
        <dbReference type="EMBL" id="SDT75204.1"/>
    </source>
</evidence>
<dbReference type="AlphaFoldDB" id="A0A1H2CXW5"/>
<keyword evidence="11" id="KW-1185">Reference proteome</keyword>
<evidence type="ECO:0000256" key="7">
    <source>
        <dbReference type="ARBA" id="ARBA00023136"/>
    </source>
</evidence>
<keyword evidence="4" id="KW-0800">Toxin</keyword>
<evidence type="ECO:0000256" key="8">
    <source>
        <dbReference type="SAM" id="MobiDB-lite"/>
    </source>
</evidence>
<reference evidence="10 11" key="1">
    <citation type="submission" date="2016-10" db="EMBL/GenBank/DDBJ databases">
        <authorList>
            <person name="de Groot N.N."/>
        </authorList>
    </citation>
    <scope>NUCLEOTIDE SEQUENCE [LARGE SCALE GENOMIC DNA]</scope>
    <source>
        <strain evidence="10 11">DSM 43941</strain>
    </source>
</reference>
<evidence type="ECO:0000256" key="5">
    <source>
        <dbReference type="ARBA" id="ARBA00022737"/>
    </source>
</evidence>
<dbReference type="PRINTS" id="PR00313">
    <property type="entry name" value="CABNDNGRPT"/>
</dbReference>
<evidence type="ECO:0000256" key="2">
    <source>
        <dbReference type="ARBA" id="ARBA00004613"/>
    </source>
</evidence>
<feature type="compositionally biased region" description="Basic and acidic residues" evidence="8">
    <location>
        <begin position="182"/>
        <end position="209"/>
    </location>
</feature>
<evidence type="ECO:0000256" key="4">
    <source>
        <dbReference type="ARBA" id="ARBA00022656"/>
    </source>
</evidence>
<feature type="region of interest" description="Disordered" evidence="8">
    <location>
        <begin position="175"/>
        <end position="212"/>
    </location>
</feature>
<dbReference type="Pfam" id="PF00353">
    <property type="entry name" value="HemolysinCabind"/>
    <property type="match status" value="7"/>
</dbReference>
<dbReference type="Gene3D" id="2.150.10.10">
    <property type="entry name" value="Serralysin-like metalloprotease, C-terminal"/>
    <property type="match status" value="4"/>
</dbReference>
<feature type="chain" id="PRO_5038599680" evidence="9">
    <location>
        <begin position="29"/>
        <end position="474"/>
    </location>
</feature>
<evidence type="ECO:0000256" key="9">
    <source>
        <dbReference type="SAM" id="SignalP"/>
    </source>
</evidence>
<dbReference type="PROSITE" id="PS00330">
    <property type="entry name" value="HEMOLYSIN_CALCIUM"/>
    <property type="match status" value="3"/>
</dbReference>
<organism evidence="10 11">
    <name type="scientific">Actinoplanes derwentensis</name>
    <dbReference type="NCBI Taxonomy" id="113562"/>
    <lineage>
        <taxon>Bacteria</taxon>
        <taxon>Bacillati</taxon>
        <taxon>Actinomycetota</taxon>
        <taxon>Actinomycetes</taxon>
        <taxon>Micromonosporales</taxon>
        <taxon>Micromonosporaceae</taxon>
        <taxon>Actinoplanes</taxon>
    </lineage>
</organism>
<keyword evidence="6" id="KW-0843">Virulence</keyword>
<feature type="signal peptide" evidence="9">
    <location>
        <begin position="1"/>
        <end position="28"/>
    </location>
</feature>
<dbReference type="STRING" id="113562.SAMN04489716_7228"/>
<keyword evidence="3" id="KW-0964">Secreted</keyword>
<feature type="region of interest" description="Disordered" evidence="8">
    <location>
        <begin position="226"/>
        <end position="246"/>
    </location>
</feature>
<gene>
    <name evidence="10" type="ORF">SAMN04489716_7228</name>
</gene>
<dbReference type="InterPro" id="IPR003995">
    <property type="entry name" value="RTX_toxin_determinant-A"/>
</dbReference>
<dbReference type="Proteomes" id="UP000198688">
    <property type="component" value="Chromosome I"/>
</dbReference>
<dbReference type="PROSITE" id="PS51318">
    <property type="entry name" value="TAT"/>
    <property type="match status" value="1"/>
</dbReference>
<dbReference type="EMBL" id="LT629758">
    <property type="protein sequence ID" value="SDT75204.1"/>
    <property type="molecule type" value="Genomic_DNA"/>
</dbReference>
<dbReference type="InterPro" id="IPR001343">
    <property type="entry name" value="Hemolysn_Ca-bd"/>
</dbReference>
<dbReference type="GO" id="GO:0005576">
    <property type="term" value="C:extracellular region"/>
    <property type="evidence" value="ECO:0007669"/>
    <property type="project" value="UniProtKB-SubCell"/>
</dbReference>
<dbReference type="PANTHER" id="PTHR38340">
    <property type="entry name" value="S-LAYER PROTEIN"/>
    <property type="match status" value="1"/>
</dbReference>
<evidence type="ECO:0000256" key="3">
    <source>
        <dbReference type="ARBA" id="ARBA00022525"/>
    </source>
</evidence>
<dbReference type="GO" id="GO:0005509">
    <property type="term" value="F:calcium ion binding"/>
    <property type="evidence" value="ECO:0007669"/>
    <property type="project" value="InterPro"/>
</dbReference>
<comment type="subcellular location">
    <subcellularLocation>
        <location evidence="1">Membrane</location>
    </subcellularLocation>
    <subcellularLocation>
        <location evidence="2">Secreted</location>
    </subcellularLocation>
</comment>
<dbReference type="InterPro" id="IPR011049">
    <property type="entry name" value="Serralysin-like_metalloprot_C"/>
</dbReference>
<dbReference type="InterPro" id="IPR006311">
    <property type="entry name" value="TAT_signal"/>
</dbReference>
<dbReference type="PANTHER" id="PTHR38340:SF1">
    <property type="entry name" value="S-LAYER PROTEIN"/>
    <property type="match status" value="1"/>
</dbReference>
<dbReference type="GO" id="GO:0090729">
    <property type="term" value="F:toxin activity"/>
    <property type="evidence" value="ECO:0007669"/>
    <property type="project" value="UniProtKB-KW"/>
</dbReference>
<dbReference type="GO" id="GO:0016020">
    <property type="term" value="C:membrane"/>
    <property type="evidence" value="ECO:0007669"/>
    <property type="project" value="UniProtKB-SubCell"/>
</dbReference>
<dbReference type="InterPro" id="IPR050557">
    <property type="entry name" value="RTX_toxin/Mannuronan_C5-epim"/>
</dbReference>
<dbReference type="SUPFAM" id="SSF51120">
    <property type="entry name" value="beta-Roll"/>
    <property type="match status" value="2"/>
</dbReference>
<protein>
    <submittedName>
        <fullName evidence="10">Ca2+-binding protein, RTX toxin-related</fullName>
    </submittedName>
</protein>
<dbReference type="RefSeq" id="WP_172890682.1">
    <property type="nucleotide sequence ID" value="NZ_BOMJ01000007.1"/>
</dbReference>